<dbReference type="EMBL" id="KV875098">
    <property type="protein sequence ID" value="OIW28196.1"/>
    <property type="molecule type" value="Genomic_DNA"/>
</dbReference>
<accession>A0A1J7JG24</accession>
<protein>
    <submittedName>
        <fullName evidence="2">Putative short chain dehydrogenase/reductase</fullName>
    </submittedName>
</protein>
<keyword evidence="3" id="KW-1185">Reference proteome</keyword>
<dbReference type="OrthoDB" id="1933717at2759"/>
<dbReference type="GO" id="GO:0019748">
    <property type="term" value="P:secondary metabolic process"/>
    <property type="evidence" value="ECO:0007669"/>
    <property type="project" value="TreeGrafter"/>
</dbReference>
<dbReference type="GO" id="GO:0016491">
    <property type="term" value="F:oxidoreductase activity"/>
    <property type="evidence" value="ECO:0007669"/>
    <property type="project" value="TreeGrafter"/>
</dbReference>
<dbReference type="Gene3D" id="3.40.50.720">
    <property type="entry name" value="NAD(P)-binding Rossmann-like Domain"/>
    <property type="match status" value="1"/>
</dbReference>
<comment type="similarity">
    <text evidence="1">Belongs to the short-chain dehydrogenases/reductases (SDR) family.</text>
</comment>
<dbReference type="Proteomes" id="UP000182658">
    <property type="component" value="Unassembled WGS sequence"/>
</dbReference>
<dbReference type="InParanoid" id="A0A1J7JG24"/>
<reference evidence="2 3" key="1">
    <citation type="submission" date="2016-10" db="EMBL/GenBank/DDBJ databases">
        <title>Draft genome sequence of Coniochaeta ligniaria NRRL30616, a lignocellulolytic fungus for bioabatement of inhibitors in plant biomass hydrolysates.</title>
        <authorList>
            <consortium name="DOE Joint Genome Institute"/>
            <person name="Jimenez D.J."/>
            <person name="Hector R.E."/>
            <person name="Riley R."/>
            <person name="Sun H."/>
            <person name="Grigoriev I.V."/>
            <person name="Van Elsas J.D."/>
            <person name="Nichols N.N."/>
        </authorList>
    </citation>
    <scope>NUCLEOTIDE SEQUENCE [LARGE SCALE GENOMIC DNA]</scope>
    <source>
        <strain evidence="2 3">NRRL 30616</strain>
    </source>
</reference>
<evidence type="ECO:0000313" key="3">
    <source>
        <dbReference type="Proteomes" id="UP000182658"/>
    </source>
</evidence>
<dbReference type="InterPro" id="IPR036291">
    <property type="entry name" value="NAD(P)-bd_dom_sf"/>
</dbReference>
<dbReference type="InterPro" id="IPR051468">
    <property type="entry name" value="Fungal_SecMetab_SDRs"/>
</dbReference>
<dbReference type="PANTHER" id="PTHR43544">
    <property type="entry name" value="SHORT-CHAIN DEHYDROGENASE/REDUCTASE"/>
    <property type="match status" value="1"/>
</dbReference>
<gene>
    <name evidence="2" type="ORF">CONLIGDRAFT_632462</name>
</gene>
<dbReference type="STRING" id="1408157.A0A1J7JG24"/>
<dbReference type="PRINTS" id="PR00081">
    <property type="entry name" value="GDHRDH"/>
</dbReference>
<sequence length="258" mass="27973">MAAPDITVILITGASSGIGLETVLALAQTSSSFEILLGSRSVEKGTKALDDLRSANGQSLKGNISVVQIDVTDQKSITAAKQWVETKYGRLDVLINNAGIIVTKPCDTLTNLRETFETNTFGPAIVTETFEPLLRNSSNPRLIYVSSDAGSITTRLDKTYKWYGLRGDTYRMSKAAVNMLSACHRVNFADWGCKVCAFNPDFCVTNLTGEAGRVFRKEHGARDPKEPAAALVSIVAGKRDTDFEKSGMLDVDGSVRPW</sequence>
<dbReference type="Pfam" id="PF00106">
    <property type="entry name" value="adh_short"/>
    <property type="match status" value="1"/>
</dbReference>
<organism evidence="2 3">
    <name type="scientific">Coniochaeta ligniaria NRRL 30616</name>
    <dbReference type="NCBI Taxonomy" id="1408157"/>
    <lineage>
        <taxon>Eukaryota</taxon>
        <taxon>Fungi</taxon>
        <taxon>Dikarya</taxon>
        <taxon>Ascomycota</taxon>
        <taxon>Pezizomycotina</taxon>
        <taxon>Sordariomycetes</taxon>
        <taxon>Sordariomycetidae</taxon>
        <taxon>Coniochaetales</taxon>
        <taxon>Coniochaetaceae</taxon>
        <taxon>Coniochaeta</taxon>
    </lineage>
</organism>
<dbReference type="SUPFAM" id="SSF51735">
    <property type="entry name" value="NAD(P)-binding Rossmann-fold domains"/>
    <property type="match status" value="1"/>
</dbReference>
<dbReference type="AlphaFoldDB" id="A0A1J7JG24"/>
<dbReference type="GO" id="GO:0005737">
    <property type="term" value="C:cytoplasm"/>
    <property type="evidence" value="ECO:0007669"/>
    <property type="project" value="TreeGrafter"/>
</dbReference>
<dbReference type="InterPro" id="IPR002347">
    <property type="entry name" value="SDR_fam"/>
</dbReference>
<evidence type="ECO:0000313" key="2">
    <source>
        <dbReference type="EMBL" id="OIW28196.1"/>
    </source>
</evidence>
<name>A0A1J7JG24_9PEZI</name>
<evidence type="ECO:0000256" key="1">
    <source>
        <dbReference type="ARBA" id="ARBA00006484"/>
    </source>
</evidence>
<proteinExistence type="inferred from homology"/>
<dbReference type="PANTHER" id="PTHR43544:SF32">
    <property type="entry name" value="CHAIN DEHYDROGENASE, PUTATIVE (AFU_ORTHOLOGUE AFUA_5G01530)-RELATED"/>
    <property type="match status" value="1"/>
</dbReference>